<name>A0ABW1PUL6_9FLAO</name>
<evidence type="ECO:0000259" key="3">
    <source>
        <dbReference type="Pfam" id="PF18962"/>
    </source>
</evidence>
<dbReference type="SUPFAM" id="SSF50969">
    <property type="entry name" value="YVTN repeat-like/Quinoprotein amine dehydrogenase"/>
    <property type="match status" value="1"/>
</dbReference>
<protein>
    <submittedName>
        <fullName evidence="5">T9SS type A sorting domain-containing protein</fullName>
    </submittedName>
</protein>
<dbReference type="Gene3D" id="2.130.10.10">
    <property type="entry name" value="YVTN repeat-like/Quinoprotein amine dehydrogenase"/>
    <property type="match status" value="3"/>
</dbReference>
<gene>
    <name evidence="5" type="ORF">ACFPVY_17600</name>
</gene>
<keyword evidence="1 2" id="KW-0732">Signal</keyword>
<reference evidence="6" key="1">
    <citation type="journal article" date="2019" name="Int. J. Syst. Evol. Microbiol.">
        <title>The Global Catalogue of Microorganisms (GCM) 10K type strain sequencing project: providing services to taxonomists for standard genome sequencing and annotation.</title>
        <authorList>
            <consortium name="The Broad Institute Genomics Platform"/>
            <consortium name="The Broad Institute Genome Sequencing Center for Infectious Disease"/>
            <person name="Wu L."/>
            <person name="Ma J."/>
        </authorList>
    </citation>
    <scope>NUCLEOTIDE SEQUENCE [LARGE SCALE GENOMIC DNA]</scope>
    <source>
        <strain evidence="6">CCUG 49679</strain>
    </source>
</reference>
<feature type="domain" description="PorZ N-terminal beta-propeller" evidence="4">
    <location>
        <begin position="47"/>
        <end position="204"/>
    </location>
</feature>
<evidence type="ECO:0000256" key="2">
    <source>
        <dbReference type="SAM" id="SignalP"/>
    </source>
</evidence>
<evidence type="ECO:0000256" key="1">
    <source>
        <dbReference type="ARBA" id="ARBA00022729"/>
    </source>
</evidence>
<dbReference type="InterPro" id="IPR048954">
    <property type="entry name" value="PorZ_N"/>
</dbReference>
<accession>A0ABW1PUL6</accession>
<evidence type="ECO:0000313" key="6">
    <source>
        <dbReference type="Proteomes" id="UP001596287"/>
    </source>
</evidence>
<feature type="signal peptide" evidence="2">
    <location>
        <begin position="1"/>
        <end position="17"/>
    </location>
</feature>
<dbReference type="RefSeq" id="WP_379793487.1">
    <property type="nucleotide sequence ID" value="NZ_JBHSQB010000021.1"/>
</dbReference>
<dbReference type="InterPro" id="IPR011044">
    <property type="entry name" value="Quino_amine_DH_bsu"/>
</dbReference>
<feature type="domain" description="Secretion system C-terminal sorting" evidence="3">
    <location>
        <begin position="680"/>
        <end position="760"/>
    </location>
</feature>
<dbReference type="InterPro" id="IPR026444">
    <property type="entry name" value="Secre_tail"/>
</dbReference>
<evidence type="ECO:0000259" key="4">
    <source>
        <dbReference type="Pfam" id="PF21544"/>
    </source>
</evidence>
<dbReference type="EMBL" id="JBHSQB010000021">
    <property type="protein sequence ID" value="MFC6098467.1"/>
    <property type="molecule type" value="Genomic_DNA"/>
</dbReference>
<dbReference type="Pfam" id="PF21544">
    <property type="entry name" value="PorZ_N_b_propeller"/>
    <property type="match status" value="1"/>
</dbReference>
<organism evidence="5 6">
    <name type="scientific">Flavobacterium qiangtangense</name>
    <dbReference type="NCBI Taxonomy" id="1442595"/>
    <lineage>
        <taxon>Bacteria</taxon>
        <taxon>Pseudomonadati</taxon>
        <taxon>Bacteroidota</taxon>
        <taxon>Flavobacteriia</taxon>
        <taxon>Flavobacteriales</taxon>
        <taxon>Flavobacteriaceae</taxon>
        <taxon>Flavobacterium</taxon>
    </lineage>
</organism>
<dbReference type="NCBIfam" id="TIGR04183">
    <property type="entry name" value="Por_Secre_tail"/>
    <property type="match status" value="1"/>
</dbReference>
<dbReference type="InterPro" id="IPR015943">
    <property type="entry name" value="WD40/YVTN_repeat-like_dom_sf"/>
</dbReference>
<evidence type="ECO:0000313" key="5">
    <source>
        <dbReference type="EMBL" id="MFC6098467.1"/>
    </source>
</evidence>
<dbReference type="SUPFAM" id="SSF63829">
    <property type="entry name" value="Calcium-dependent phosphotriesterase"/>
    <property type="match status" value="2"/>
</dbReference>
<keyword evidence="6" id="KW-1185">Reference proteome</keyword>
<proteinExistence type="predicted"/>
<comment type="caution">
    <text evidence="5">The sequence shown here is derived from an EMBL/GenBank/DDBJ whole genome shotgun (WGS) entry which is preliminary data.</text>
</comment>
<feature type="chain" id="PRO_5045457304" evidence="2">
    <location>
        <begin position="18"/>
        <end position="762"/>
    </location>
</feature>
<dbReference type="Pfam" id="PF18962">
    <property type="entry name" value="Por_Secre_tail"/>
    <property type="match status" value="1"/>
</dbReference>
<dbReference type="Proteomes" id="UP001596287">
    <property type="component" value="Unassembled WGS sequence"/>
</dbReference>
<sequence length="762" mass="84465">MRKLFFFFLLISQIAFAQNRNQLWKGYFSYNEVNDLTESPTRITASTQKALFSKHLNTNELKTITTIDGLSGQDITSIYYSQNFNKTYIGHANGLMLIINGSDGEIKIVPGIRDQNGITPTKKKINHFLEHENKLYISTDFGLVQFNLETQLFGDTYLLGNSGQELLVYQSAVLNNFIYVATDLGGIRRADLMNPNLNDFAQWQTFDPGYWAGITNHNNQLLCLNANNAVYRHNGTGFSLVLNLPQPGLDIRSYQNVLSVTTSNHVYTFDQNLIQTSHVISTNIPDIVATFTCATVIGNSVFIGTKENGVITAPVANPSTFQIIKPDGPSRNNPFSIQSTPTNNLWVSYGGHTIFYEPDYSTFGVSKLTETGWLNIPYDETLQSNSLVRVIVNPKDEKNVFFGSSHTGLLEFEDDVAIAKYDHTTPGGPESVILTDFPNFRSTRVRGGAFDRSGNLWINNSLVKNAIKVLKTDGSWQSYSIEEFVQTTDQNYGNLVIDKNGTKWFPSENGLMGFNENVTPKFKRAFSTDDAGKPFVNNTRTVAIDNNNRVWIGTLGGLRILSSTDRFLGEEDLDVNPIIIIDDGLPQELLYEQSILDIAVDGANNKWVATGGSGAFLLSPNGQQTLYHFTRENSPLPSNSINDIEINSNTGEVFFATDAGLVSFKGTSTGAADNLNNVYVYPNPVRPEFNGTVKIAGLIDDANVKITDIEGNLVYETTSEGGTIEWDTKAFGKYRVASGVYMIFIASKDGTETKVKKVMIIR</sequence>